<dbReference type="AlphaFoldDB" id="A0A942TDR3"/>
<keyword evidence="4" id="KW-1185">Reference proteome</keyword>
<reference evidence="3 4" key="1">
    <citation type="submission" date="2021-05" db="EMBL/GenBank/DDBJ databases">
        <title>Novel Bacillus species.</title>
        <authorList>
            <person name="Liu G."/>
        </authorList>
    </citation>
    <scope>NUCLEOTIDE SEQUENCE [LARGE SCALE GENOMIC DNA]</scope>
    <source>
        <strain evidence="4">FJAT-49780</strain>
    </source>
</reference>
<feature type="transmembrane region" description="Helical" evidence="2">
    <location>
        <begin position="32"/>
        <end position="51"/>
    </location>
</feature>
<protein>
    <submittedName>
        <fullName evidence="3">Stage III sporulation protein AG</fullName>
    </submittedName>
</protein>
<keyword evidence="2" id="KW-1133">Transmembrane helix</keyword>
<keyword evidence="2" id="KW-0812">Transmembrane</keyword>
<evidence type="ECO:0000256" key="1">
    <source>
        <dbReference type="SAM" id="MobiDB-lite"/>
    </source>
</evidence>
<dbReference type="RefSeq" id="WP_213123790.1">
    <property type="nucleotide sequence ID" value="NZ_JAGYPG010000001.1"/>
</dbReference>
<organism evidence="3 4">
    <name type="scientific">Lederbergia citri</name>
    <dbReference type="NCBI Taxonomy" id="2833580"/>
    <lineage>
        <taxon>Bacteria</taxon>
        <taxon>Bacillati</taxon>
        <taxon>Bacillota</taxon>
        <taxon>Bacilli</taxon>
        <taxon>Bacillales</taxon>
        <taxon>Bacillaceae</taxon>
        <taxon>Lederbergia</taxon>
    </lineage>
</organism>
<name>A0A942TDR3_9BACI</name>
<evidence type="ECO:0000313" key="4">
    <source>
        <dbReference type="Proteomes" id="UP000681414"/>
    </source>
</evidence>
<dbReference type="Proteomes" id="UP000681414">
    <property type="component" value="Unassembled WGS sequence"/>
</dbReference>
<gene>
    <name evidence="3" type="primary">spoIIIAG</name>
    <name evidence="3" type="ORF">KHA97_05985</name>
</gene>
<feature type="region of interest" description="Disordered" evidence="1">
    <location>
        <begin position="63"/>
        <end position="82"/>
    </location>
</feature>
<evidence type="ECO:0000256" key="2">
    <source>
        <dbReference type="SAM" id="Phobius"/>
    </source>
</evidence>
<evidence type="ECO:0000313" key="3">
    <source>
        <dbReference type="EMBL" id="MBS4194622.1"/>
    </source>
</evidence>
<dbReference type="EMBL" id="JAGYPG010000001">
    <property type="protein sequence ID" value="MBS4194622.1"/>
    <property type="molecule type" value="Genomic_DNA"/>
</dbReference>
<comment type="caution">
    <text evidence="3">The sequence shown here is derived from an EMBL/GenBank/DDBJ whole genome shotgun (WGS) entry which is preliminary data.</text>
</comment>
<dbReference type="InterPro" id="IPR014195">
    <property type="entry name" value="Spore_III_AG"/>
</dbReference>
<accession>A0A942TDR3</accession>
<keyword evidence="2" id="KW-0472">Membrane</keyword>
<proteinExistence type="predicted"/>
<dbReference type="NCBIfam" id="TIGR02830">
    <property type="entry name" value="spore_III_AG"/>
    <property type="match status" value="1"/>
</dbReference>
<sequence length="223" mass="25053">MKNKNLGPIDWLKEKLTNHNTQSSEKNKAKPYYLLILLIVGALFMIMGTIWKGNVDNPPKAVFNEDNGDQNSSETFGVKNSDRDDGMKVFEEHYENQLKEALEEIVGVYSVTVIVNVEATEKKVYEKNSILKNQTTNEEDEKGGKRQIEDQSKEDQLVIIKEGEKDIPLVSETRKPEIKGVLVVAGGAENIQVKKWIVEAVTRVLDVPSHKVAVMPKKSKGDS</sequence>